<comment type="caution">
    <text evidence="5">The sequence shown here is derived from an EMBL/GenBank/DDBJ whole genome shotgun (WGS) entry which is preliminary data.</text>
</comment>
<protein>
    <submittedName>
        <fullName evidence="5">Guanine nucleotide exchange factor</fullName>
    </submittedName>
</protein>
<dbReference type="Proteomes" id="UP000759537">
    <property type="component" value="Unassembled WGS sequence"/>
</dbReference>
<dbReference type="AlphaFoldDB" id="A0A9P5TCJ8"/>
<keyword evidence="6" id="KW-1185">Reference proteome</keyword>
<dbReference type="EMBL" id="WHVB01000003">
    <property type="protein sequence ID" value="KAF8485234.1"/>
    <property type="molecule type" value="Genomic_DNA"/>
</dbReference>
<comment type="similarity">
    <text evidence="1">Belongs to the synembryn family.</text>
</comment>
<evidence type="ECO:0000313" key="5">
    <source>
        <dbReference type="EMBL" id="KAF8485234.1"/>
    </source>
</evidence>
<feature type="compositionally biased region" description="Low complexity" evidence="4">
    <location>
        <begin position="324"/>
        <end position="337"/>
    </location>
</feature>
<feature type="region of interest" description="Disordered" evidence="4">
    <location>
        <begin position="360"/>
        <end position="379"/>
    </location>
</feature>
<evidence type="ECO:0000256" key="2">
    <source>
        <dbReference type="ARBA" id="ARBA00022658"/>
    </source>
</evidence>
<dbReference type="GO" id="GO:0007186">
    <property type="term" value="P:G protein-coupled receptor signaling pathway"/>
    <property type="evidence" value="ECO:0007669"/>
    <property type="project" value="TreeGrafter"/>
</dbReference>
<evidence type="ECO:0000256" key="1">
    <source>
        <dbReference type="ARBA" id="ARBA00009049"/>
    </source>
</evidence>
<reference evidence="5" key="2">
    <citation type="journal article" date="2020" name="Nat. Commun.">
        <title>Large-scale genome sequencing of mycorrhizal fungi provides insights into the early evolution of symbiotic traits.</title>
        <authorList>
            <person name="Miyauchi S."/>
            <person name="Kiss E."/>
            <person name="Kuo A."/>
            <person name="Drula E."/>
            <person name="Kohler A."/>
            <person name="Sanchez-Garcia M."/>
            <person name="Morin E."/>
            <person name="Andreopoulos B."/>
            <person name="Barry K.W."/>
            <person name="Bonito G."/>
            <person name="Buee M."/>
            <person name="Carver A."/>
            <person name="Chen C."/>
            <person name="Cichocki N."/>
            <person name="Clum A."/>
            <person name="Culley D."/>
            <person name="Crous P.W."/>
            <person name="Fauchery L."/>
            <person name="Girlanda M."/>
            <person name="Hayes R.D."/>
            <person name="Keri Z."/>
            <person name="LaButti K."/>
            <person name="Lipzen A."/>
            <person name="Lombard V."/>
            <person name="Magnuson J."/>
            <person name="Maillard F."/>
            <person name="Murat C."/>
            <person name="Nolan M."/>
            <person name="Ohm R.A."/>
            <person name="Pangilinan J."/>
            <person name="Pereira M.F."/>
            <person name="Perotto S."/>
            <person name="Peter M."/>
            <person name="Pfister S."/>
            <person name="Riley R."/>
            <person name="Sitrit Y."/>
            <person name="Stielow J.B."/>
            <person name="Szollosi G."/>
            <person name="Zifcakova L."/>
            <person name="Stursova M."/>
            <person name="Spatafora J.W."/>
            <person name="Tedersoo L."/>
            <person name="Vaario L.M."/>
            <person name="Yamada A."/>
            <person name="Yan M."/>
            <person name="Wang P."/>
            <person name="Xu J."/>
            <person name="Bruns T."/>
            <person name="Baldrian P."/>
            <person name="Vilgalys R."/>
            <person name="Dunand C."/>
            <person name="Henrissat B."/>
            <person name="Grigoriev I.V."/>
            <person name="Hibbett D."/>
            <person name="Nagy L.G."/>
            <person name="Martin F.M."/>
        </authorList>
    </citation>
    <scope>NUCLEOTIDE SEQUENCE</scope>
    <source>
        <strain evidence="5">Prilba</strain>
    </source>
</reference>
<evidence type="ECO:0000256" key="3">
    <source>
        <dbReference type="ARBA" id="ARBA00023186"/>
    </source>
</evidence>
<sequence>MADLLASYHGLSASSPRADVSKLLNAVITALSIDNANRPALVTAILSDIRSCEPGGTNGRLHHTDVHLALSAIKALGRHPSGSTVIALDSNLSTLLAVSKSFKDSNLEAALEALRCIANALLLIESARATLTSDSVNGGEYAVLLLEKSPSPDVVFIASRILFLATASSATAGPFIISIVERKPSGRVHSLVEIIGLRLESLIPAFLSGTKMAREAIVDLLKFTFNILTHYPKLVDCEKVAESGSSNDSDKVMGEYWSNRLDGLLPPLLRAFNSFQPGSASPLAPPLNHIIHSLLAIPFTKNLQATWLPPNNRSRRGSPPSAPISPASSPSGSPASDSPREPSRPSGAFDRAKSMLAAGRLSLSRSSSPARPPSPSNNDTLLHAYGLLELALSHYFPGTVEPDDPSVRATAKAESDSTLDELLAPLAMLLCKLVTGDMGARERLREWLLPTNLDRTVLLESRADTLGRLLRLLTSVYHSRLNVTSGELLYVVCNHDATLLISQVGYGNVAGFLFNKGIVTGPPSSGEGSGFADPEGPQINPITGAIQEERADIEMTEEEREQEAERLFVLFDRLERTGAVPPEANPVRRAIQRSFAS</sequence>
<dbReference type="PANTHER" id="PTHR12425:SF5">
    <property type="entry name" value="SYNEMBRYN"/>
    <property type="match status" value="1"/>
</dbReference>
<organism evidence="5 6">
    <name type="scientific">Russula ochroleuca</name>
    <dbReference type="NCBI Taxonomy" id="152965"/>
    <lineage>
        <taxon>Eukaryota</taxon>
        <taxon>Fungi</taxon>
        <taxon>Dikarya</taxon>
        <taxon>Basidiomycota</taxon>
        <taxon>Agaricomycotina</taxon>
        <taxon>Agaricomycetes</taxon>
        <taxon>Russulales</taxon>
        <taxon>Russulaceae</taxon>
        <taxon>Russula</taxon>
    </lineage>
</organism>
<keyword evidence="2" id="KW-0344">Guanine-nucleotide releasing factor</keyword>
<accession>A0A9P5TCJ8</accession>
<dbReference type="GO" id="GO:0005737">
    <property type="term" value="C:cytoplasm"/>
    <property type="evidence" value="ECO:0007669"/>
    <property type="project" value="TreeGrafter"/>
</dbReference>
<keyword evidence="3" id="KW-0143">Chaperone</keyword>
<dbReference type="GO" id="GO:0001965">
    <property type="term" value="F:G-protein alpha-subunit binding"/>
    <property type="evidence" value="ECO:0007669"/>
    <property type="project" value="TreeGrafter"/>
</dbReference>
<name>A0A9P5TCJ8_9AGAM</name>
<evidence type="ECO:0000256" key="4">
    <source>
        <dbReference type="SAM" id="MobiDB-lite"/>
    </source>
</evidence>
<dbReference type="InterPro" id="IPR019318">
    <property type="entry name" value="Gua_nucleotide_exch_fac_Ric8"/>
</dbReference>
<dbReference type="Pfam" id="PF10165">
    <property type="entry name" value="Ric8"/>
    <property type="match status" value="1"/>
</dbReference>
<reference evidence="5" key="1">
    <citation type="submission" date="2019-10" db="EMBL/GenBank/DDBJ databases">
        <authorList>
            <consortium name="DOE Joint Genome Institute"/>
            <person name="Kuo A."/>
            <person name="Miyauchi S."/>
            <person name="Kiss E."/>
            <person name="Drula E."/>
            <person name="Kohler A."/>
            <person name="Sanchez-Garcia M."/>
            <person name="Andreopoulos B."/>
            <person name="Barry K.W."/>
            <person name="Bonito G."/>
            <person name="Buee M."/>
            <person name="Carver A."/>
            <person name="Chen C."/>
            <person name="Cichocki N."/>
            <person name="Clum A."/>
            <person name="Culley D."/>
            <person name="Crous P.W."/>
            <person name="Fauchery L."/>
            <person name="Girlanda M."/>
            <person name="Hayes R."/>
            <person name="Keri Z."/>
            <person name="LaButti K."/>
            <person name="Lipzen A."/>
            <person name="Lombard V."/>
            <person name="Magnuson J."/>
            <person name="Maillard F."/>
            <person name="Morin E."/>
            <person name="Murat C."/>
            <person name="Nolan M."/>
            <person name="Ohm R."/>
            <person name="Pangilinan J."/>
            <person name="Pereira M."/>
            <person name="Perotto S."/>
            <person name="Peter M."/>
            <person name="Riley R."/>
            <person name="Sitrit Y."/>
            <person name="Stielow B."/>
            <person name="Szollosi G."/>
            <person name="Zifcakova L."/>
            <person name="Stursova M."/>
            <person name="Spatafora J.W."/>
            <person name="Tedersoo L."/>
            <person name="Vaario L.-M."/>
            <person name="Yamada A."/>
            <person name="Yan M."/>
            <person name="Wang P."/>
            <person name="Xu J."/>
            <person name="Bruns T."/>
            <person name="Baldrian P."/>
            <person name="Vilgalys R."/>
            <person name="Henrissat B."/>
            <person name="Grigoriev I.V."/>
            <person name="Hibbett D."/>
            <person name="Nagy L.G."/>
            <person name="Martin F.M."/>
        </authorList>
    </citation>
    <scope>NUCLEOTIDE SEQUENCE</scope>
    <source>
        <strain evidence="5">Prilba</strain>
    </source>
</reference>
<gene>
    <name evidence="5" type="ORF">DFH94DRAFT_268241</name>
</gene>
<evidence type="ECO:0000313" key="6">
    <source>
        <dbReference type="Proteomes" id="UP000759537"/>
    </source>
</evidence>
<proteinExistence type="inferred from homology"/>
<feature type="compositionally biased region" description="Low complexity" evidence="4">
    <location>
        <begin position="360"/>
        <end position="369"/>
    </location>
</feature>
<dbReference type="GO" id="GO:0005085">
    <property type="term" value="F:guanyl-nucleotide exchange factor activity"/>
    <property type="evidence" value="ECO:0007669"/>
    <property type="project" value="UniProtKB-KW"/>
</dbReference>
<feature type="region of interest" description="Disordered" evidence="4">
    <location>
        <begin position="308"/>
        <end position="348"/>
    </location>
</feature>
<dbReference type="OrthoDB" id="5585685at2759"/>
<dbReference type="PANTHER" id="PTHR12425">
    <property type="entry name" value="SYNEMBRYN"/>
    <property type="match status" value="1"/>
</dbReference>